<feature type="non-terminal residue" evidence="1">
    <location>
        <position position="270"/>
    </location>
</feature>
<evidence type="ECO:0000313" key="2">
    <source>
        <dbReference type="Proteomes" id="UP001356427"/>
    </source>
</evidence>
<dbReference type="EMBL" id="JAGTTL010000001">
    <property type="protein sequence ID" value="KAK6328564.1"/>
    <property type="molecule type" value="Genomic_DNA"/>
</dbReference>
<sequence>MFGVGFGEVSSLGVTNGSGLGDGSSLGVMVGSGFDVSSLGVNVGSGLGDVSSLRLTIGSGFGDGSSLGVTVGSGCGVVSSLGVIVVSGLDDVSDSFTFSSAVETSFVNFSLPLDSICSTVFTLSSLLLTFGSVGPTSFSGIFGTGSSSHSVVVLGIPAEILPSTVLSSCVVFTPESCGDLTCSHVSLVELLFSSAVISGDFMSFSVGSGRSSSCVVTALSASWNWSDSLCSFWSGFCSSAGALCSFRSTSFFSFDGLSFLLSSDTFLGSL</sequence>
<gene>
    <name evidence="1" type="ORF">J4Q44_G00005420</name>
</gene>
<protein>
    <submittedName>
        <fullName evidence="1">Uncharacterized protein</fullName>
    </submittedName>
</protein>
<organism evidence="1 2">
    <name type="scientific">Coregonus suidteri</name>
    <dbReference type="NCBI Taxonomy" id="861788"/>
    <lineage>
        <taxon>Eukaryota</taxon>
        <taxon>Metazoa</taxon>
        <taxon>Chordata</taxon>
        <taxon>Craniata</taxon>
        <taxon>Vertebrata</taxon>
        <taxon>Euteleostomi</taxon>
        <taxon>Actinopterygii</taxon>
        <taxon>Neopterygii</taxon>
        <taxon>Teleostei</taxon>
        <taxon>Protacanthopterygii</taxon>
        <taxon>Salmoniformes</taxon>
        <taxon>Salmonidae</taxon>
        <taxon>Coregoninae</taxon>
        <taxon>Coregonus</taxon>
    </lineage>
</organism>
<dbReference type="AlphaFoldDB" id="A0AAN8RA76"/>
<reference evidence="1 2" key="1">
    <citation type="submission" date="2021-04" db="EMBL/GenBank/DDBJ databases">
        <authorList>
            <person name="De Guttry C."/>
            <person name="Zahm M."/>
            <person name="Klopp C."/>
            <person name="Cabau C."/>
            <person name="Louis A."/>
            <person name="Berthelot C."/>
            <person name="Parey E."/>
            <person name="Roest Crollius H."/>
            <person name="Montfort J."/>
            <person name="Robinson-Rechavi M."/>
            <person name="Bucao C."/>
            <person name="Bouchez O."/>
            <person name="Gislard M."/>
            <person name="Lluch J."/>
            <person name="Milhes M."/>
            <person name="Lampietro C."/>
            <person name="Lopez Roques C."/>
            <person name="Donnadieu C."/>
            <person name="Braasch I."/>
            <person name="Desvignes T."/>
            <person name="Postlethwait J."/>
            <person name="Bobe J."/>
            <person name="Wedekind C."/>
            <person name="Guiguen Y."/>
        </authorList>
    </citation>
    <scope>NUCLEOTIDE SEQUENCE [LARGE SCALE GENOMIC DNA]</scope>
    <source>
        <strain evidence="1">Cs_M1</strain>
        <tissue evidence="1">Blood</tissue>
    </source>
</reference>
<accession>A0AAN8RA76</accession>
<name>A0AAN8RA76_9TELE</name>
<comment type="caution">
    <text evidence="1">The sequence shown here is derived from an EMBL/GenBank/DDBJ whole genome shotgun (WGS) entry which is preliminary data.</text>
</comment>
<proteinExistence type="predicted"/>
<dbReference type="Proteomes" id="UP001356427">
    <property type="component" value="Unassembled WGS sequence"/>
</dbReference>
<evidence type="ECO:0000313" key="1">
    <source>
        <dbReference type="EMBL" id="KAK6328564.1"/>
    </source>
</evidence>
<keyword evidence="2" id="KW-1185">Reference proteome</keyword>